<feature type="compositionally biased region" description="Acidic residues" evidence="6">
    <location>
        <begin position="672"/>
        <end position="683"/>
    </location>
</feature>
<feature type="region of interest" description="Disordered" evidence="6">
    <location>
        <begin position="30"/>
        <end position="51"/>
    </location>
</feature>
<reference evidence="8 9" key="1">
    <citation type="journal article" date="2013" name="PLoS Genet.">
        <title>Distinctive expansion of potential virulence genes in the genome of the oomycete fish pathogen Saprolegnia parasitica.</title>
        <authorList>
            <person name="Jiang R.H."/>
            <person name="de Bruijn I."/>
            <person name="Haas B.J."/>
            <person name="Belmonte R."/>
            <person name="Lobach L."/>
            <person name="Christie J."/>
            <person name="van den Ackerveken G."/>
            <person name="Bottin A."/>
            <person name="Bulone V."/>
            <person name="Diaz-Moreno S.M."/>
            <person name="Dumas B."/>
            <person name="Fan L."/>
            <person name="Gaulin E."/>
            <person name="Govers F."/>
            <person name="Grenville-Briggs L.J."/>
            <person name="Horner N.R."/>
            <person name="Levin J.Z."/>
            <person name="Mammella M."/>
            <person name="Meijer H.J."/>
            <person name="Morris P."/>
            <person name="Nusbaum C."/>
            <person name="Oome S."/>
            <person name="Phillips A.J."/>
            <person name="van Rooyen D."/>
            <person name="Rzeszutek E."/>
            <person name="Saraiva M."/>
            <person name="Secombes C.J."/>
            <person name="Seidl M.F."/>
            <person name="Snel B."/>
            <person name="Stassen J.H."/>
            <person name="Sykes S."/>
            <person name="Tripathy S."/>
            <person name="van den Berg H."/>
            <person name="Vega-Arreguin J.C."/>
            <person name="Wawra S."/>
            <person name="Young S.K."/>
            <person name="Zeng Q."/>
            <person name="Dieguez-Uribeondo J."/>
            <person name="Russ C."/>
            <person name="Tyler B.M."/>
            <person name="van West P."/>
        </authorList>
    </citation>
    <scope>NUCLEOTIDE SEQUENCE [LARGE SCALE GENOMIC DNA]</scope>
    <source>
        <strain evidence="8 9">CBS 223.65</strain>
    </source>
</reference>
<evidence type="ECO:0000256" key="4">
    <source>
        <dbReference type="ARBA" id="ARBA00037770"/>
    </source>
</evidence>
<dbReference type="VEuPathDB" id="FungiDB:SPRG_00973"/>
<dbReference type="InterPro" id="IPR006073">
    <property type="entry name" value="GTP-bd"/>
</dbReference>
<dbReference type="InterPro" id="IPR027417">
    <property type="entry name" value="P-loop_NTPase"/>
</dbReference>
<gene>
    <name evidence="8" type="ORF">SPRG_00973</name>
</gene>
<feature type="compositionally biased region" description="Basic residues" evidence="6">
    <location>
        <begin position="42"/>
        <end position="51"/>
    </location>
</feature>
<dbReference type="SUPFAM" id="SSF52540">
    <property type="entry name" value="P-loop containing nucleoside triphosphate hydrolases"/>
    <property type="match status" value="1"/>
</dbReference>
<dbReference type="PROSITE" id="PS51721">
    <property type="entry name" value="G_CP"/>
    <property type="match status" value="1"/>
</dbReference>
<dbReference type="Gene3D" id="3.40.50.300">
    <property type="entry name" value="P-loop containing nucleotide triphosphate hydrolases"/>
    <property type="match status" value="2"/>
</dbReference>
<dbReference type="Pfam" id="PF01926">
    <property type="entry name" value="MMR_HSR1"/>
    <property type="match status" value="1"/>
</dbReference>
<protein>
    <recommendedName>
        <fullName evidence="5">Guanine nucleotide-binding protein-like 1</fullName>
    </recommendedName>
</protein>
<feature type="domain" description="CP-type G" evidence="7">
    <location>
        <begin position="202"/>
        <end position="498"/>
    </location>
</feature>
<dbReference type="PANTHER" id="PTHR45709:SF3">
    <property type="entry name" value="GUANINE NUCLEOTIDE-BINDING PROTEIN-LIKE 1"/>
    <property type="match status" value="1"/>
</dbReference>
<dbReference type="OrthoDB" id="391988at2759"/>
<dbReference type="KEGG" id="spar:SPRG_00973"/>
<feature type="region of interest" description="Disordered" evidence="6">
    <location>
        <begin position="637"/>
        <end position="683"/>
    </location>
</feature>
<evidence type="ECO:0000256" key="5">
    <source>
        <dbReference type="ARBA" id="ARBA00039902"/>
    </source>
</evidence>
<dbReference type="EMBL" id="KK583190">
    <property type="protein sequence ID" value="KDO34912.1"/>
    <property type="molecule type" value="Genomic_DNA"/>
</dbReference>
<evidence type="ECO:0000256" key="3">
    <source>
        <dbReference type="ARBA" id="ARBA00023134"/>
    </source>
</evidence>
<dbReference type="PANTHER" id="PTHR45709">
    <property type="entry name" value="LARGE SUBUNIT GTPASE 1 HOMOLOG-RELATED"/>
    <property type="match status" value="1"/>
</dbReference>
<comment type="function">
    <text evidence="4">Possible regulatory or functional link with the histocompatibility cluster.</text>
</comment>
<dbReference type="GO" id="GO:0005525">
    <property type="term" value="F:GTP binding"/>
    <property type="evidence" value="ECO:0007669"/>
    <property type="project" value="UniProtKB-KW"/>
</dbReference>
<dbReference type="STRING" id="695850.A0A067D7C2"/>
<organism evidence="8 9">
    <name type="scientific">Saprolegnia parasitica (strain CBS 223.65)</name>
    <dbReference type="NCBI Taxonomy" id="695850"/>
    <lineage>
        <taxon>Eukaryota</taxon>
        <taxon>Sar</taxon>
        <taxon>Stramenopiles</taxon>
        <taxon>Oomycota</taxon>
        <taxon>Saprolegniomycetes</taxon>
        <taxon>Saprolegniales</taxon>
        <taxon>Saprolegniaceae</taxon>
        <taxon>Saprolegnia</taxon>
    </lineage>
</organism>
<dbReference type="CDD" id="cd19757">
    <property type="entry name" value="Bbox1"/>
    <property type="match status" value="1"/>
</dbReference>
<keyword evidence="9" id="KW-1185">Reference proteome</keyword>
<dbReference type="RefSeq" id="XP_012194570.1">
    <property type="nucleotide sequence ID" value="XM_012339180.1"/>
</dbReference>
<evidence type="ECO:0000259" key="7">
    <source>
        <dbReference type="PROSITE" id="PS51721"/>
    </source>
</evidence>
<evidence type="ECO:0000256" key="6">
    <source>
        <dbReference type="SAM" id="MobiDB-lite"/>
    </source>
</evidence>
<keyword evidence="3" id="KW-0342">GTP-binding</keyword>
<evidence type="ECO:0000313" key="9">
    <source>
        <dbReference type="Proteomes" id="UP000030745"/>
    </source>
</evidence>
<dbReference type="GeneID" id="24123591"/>
<keyword evidence="2" id="KW-0547">Nucleotide-binding</keyword>
<dbReference type="InterPro" id="IPR043358">
    <property type="entry name" value="GNL1-like"/>
</dbReference>
<dbReference type="AlphaFoldDB" id="A0A067D7C2"/>
<proteinExistence type="predicted"/>
<dbReference type="GO" id="GO:0003924">
    <property type="term" value="F:GTPase activity"/>
    <property type="evidence" value="ECO:0007669"/>
    <property type="project" value="InterPro"/>
</dbReference>
<evidence type="ECO:0000256" key="2">
    <source>
        <dbReference type="ARBA" id="ARBA00022741"/>
    </source>
</evidence>
<evidence type="ECO:0000313" key="8">
    <source>
        <dbReference type="EMBL" id="KDO34912.1"/>
    </source>
</evidence>
<accession>A0A067D7C2</accession>
<sequence>MEGMAKRLQEATLMQRKRDEIDALKAKRIEKSKGPASAFSGKQKKQQMRDKKARVKARKDQIDALDAHFVDGSEEALDADNLQGIRTANLKLTVALGRQSKDLLEKQLSSFFVKETKEQIQLRIMEGQYPLDMTKRSKPLLWTELNLDPLLNFPQRPAWNYKQSKERVQDNESIMFDNWLANIHNKYEPEELNHFEHNLEVWRELWRVFERSTHMVIVADIRNPLLHIPPSVYDYITETLQRPLMIVLNKIDLIPWELTVCWRDFLQKRFPKAQLLFFSSRSKSIHDQVDLAGRRKVLSEKLKVGDSSAVQGAIGILVGCGIPADRAQEIIYSVLDEDDEDEDVDAGIHATNTPARRARRKVKAEKAKKAQTPPEQLDDVCDYCGQDEPVAVCSECSDLFRDVRLCAGCNKDVHRHVKHKVVLLDARPEPTAEEIAAKQVTTIGLIGHPNVGKSSVLNALAGKKLVSVSHTPGHTKRLQTIFVAPEICICDCPGLVFPFVGVPKHMQELCGLFPYAQIREPYSAVRYLAEHCALEDILHLVPRVQHFDGVDEPLDWSPWTLCEAYAEKKGYKTDRRGRPDHHRAGAELIRDCMDGILPLFFYPPQYTGAYFDGTDNKHYCGYDAVAKLNTVHAAPMTHAASDDEDDDDASESDDEPAPTKTSGFAATSMYLLDDDSSSDDDDE</sequence>
<keyword evidence="1" id="KW-0597">Phosphoprotein</keyword>
<dbReference type="OMA" id="CDFPVRP"/>
<name>A0A067D7C2_SAPPC</name>
<dbReference type="InterPro" id="IPR030378">
    <property type="entry name" value="G_CP_dom"/>
</dbReference>
<feature type="compositionally biased region" description="Acidic residues" evidence="6">
    <location>
        <begin position="642"/>
        <end position="656"/>
    </location>
</feature>
<evidence type="ECO:0000256" key="1">
    <source>
        <dbReference type="ARBA" id="ARBA00022553"/>
    </source>
</evidence>
<dbReference type="Proteomes" id="UP000030745">
    <property type="component" value="Unassembled WGS sequence"/>
</dbReference>